<dbReference type="Pfam" id="PF00392">
    <property type="entry name" value="GntR"/>
    <property type="match status" value="1"/>
</dbReference>
<evidence type="ECO:0000313" key="7">
    <source>
        <dbReference type="EMBL" id="NGN95895.1"/>
    </source>
</evidence>
<keyword evidence="2" id="KW-0663">Pyridoxal phosphate</keyword>
<dbReference type="InterPro" id="IPR036390">
    <property type="entry name" value="WH_DNA-bd_sf"/>
</dbReference>
<reference evidence="7 8" key="1">
    <citation type="submission" date="2020-02" db="EMBL/GenBank/DDBJ databases">
        <title>Whole-genome analyses of novel actinobacteria.</title>
        <authorList>
            <person name="Sahin N."/>
        </authorList>
    </citation>
    <scope>NUCLEOTIDE SEQUENCE [LARGE SCALE GENOMIC DNA]</scope>
    <source>
        <strain evidence="7 8">KC13</strain>
    </source>
</reference>
<keyword evidence="8" id="KW-1185">Reference proteome</keyword>
<evidence type="ECO:0000256" key="1">
    <source>
        <dbReference type="ARBA" id="ARBA00005384"/>
    </source>
</evidence>
<keyword evidence="4" id="KW-0238">DNA-binding</keyword>
<dbReference type="PANTHER" id="PTHR46577">
    <property type="entry name" value="HTH-TYPE TRANSCRIPTIONAL REGULATORY PROTEIN GABR"/>
    <property type="match status" value="1"/>
</dbReference>
<dbReference type="EMBL" id="JAALAA010000032">
    <property type="protein sequence ID" value="NGN95895.1"/>
    <property type="molecule type" value="Genomic_DNA"/>
</dbReference>
<dbReference type="InterPro" id="IPR015421">
    <property type="entry name" value="PyrdxlP-dep_Trfase_major"/>
</dbReference>
<comment type="similarity">
    <text evidence="1">In the C-terminal section; belongs to the class-I pyridoxal-phosphate-dependent aminotransferase family.</text>
</comment>
<evidence type="ECO:0000256" key="4">
    <source>
        <dbReference type="ARBA" id="ARBA00023125"/>
    </source>
</evidence>
<dbReference type="PRINTS" id="PR00035">
    <property type="entry name" value="HTHGNTR"/>
</dbReference>
<dbReference type="InterPro" id="IPR000524">
    <property type="entry name" value="Tscrpt_reg_HTH_GntR"/>
</dbReference>
<dbReference type="Pfam" id="PF00155">
    <property type="entry name" value="Aminotran_1_2"/>
    <property type="match status" value="1"/>
</dbReference>
<dbReference type="GO" id="GO:0003677">
    <property type="term" value="F:DNA binding"/>
    <property type="evidence" value="ECO:0007669"/>
    <property type="project" value="UniProtKB-KW"/>
</dbReference>
<keyword evidence="5" id="KW-0804">Transcription</keyword>
<dbReference type="GO" id="GO:0008483">
    <property type="term" value="F:transaminase activity"/>
    <property type="evidence" value="ECO:0007669"/>
    <property type="project" value="UniProtKB-KW"/>
</dbReference>
<dbReference type="PANTHER" id="PTHR46577:SF1">
    <property type="entry name" value="HTH-TYPE TRANSCRIPTIONAL REGULATORY PROTEIN GABR"/>
    <property type="match status" value="1"/>
</dbReference>
<dbReference type="SMART" id="SM00345">
    <property type="entry name" value="HTH_GNTR"/>
    <property type="match status" value="1"/>
</dbReference>
<organism evidence="7 8">
    <name type="scientific">Nocardioides turkmenicus</name>
    <dbReference type="NCBI Taxonomy" id="2711220"/>
    <lineage>
        <taxon>Bacteria</taxon>
        <taxon>Bacillati</taxon>
        <taxon>Actinomycetota</taxon>
        <taxon>Actinomycetes</taxon>
        <taxon>Propionibacteriales</taxon>
        <taxon>Nocardioidaceae</taxon>
        <taxon>Nocardioides</taxon>
    </lineage>
</organism>
<dbReference type="CDD" id="cd00609">
    <property type="entry name" value="AAT_like"/>
    <property type="match status" value="1"/>
</dbReference>
<evidence type="ECO:0000259" key="6">
    <source>
        <dbReference type="PROSITE" id="PS50949"/>
    </source>
</evidence>
<evidence type="ECO:0000313" key="8">
    <source>
        <dbReference type="Proteomes" id="UP000483261"/>
    </source>
</evidence>
<sequence length="481" mass="51021">MTTRFAPIWSGRQIQGRGGRVDQVTGADFLQLDPAGVPPGGLAAWLTGALRDAVADGRLAVGARVPASRTLATQLGVSRGVVVEAYQRLTDEGLLSARSGGGTRVSAVPGAVRRLGAATRLPTPELDLSPGVPDLSAFPRAAWAKASREVLAEVGSADLGYGDPRGVPVLREALAVWLGRTRGLTVSPDEILVVNGVAQGLVLLARWLEERGRTTVGFEEPGSYGGRVHLQRWGMTTVPVPVDGDGLDVAALGASGVDAVVVTPAHQFPTGVVLSPQRRRELVEWVRAAPDRLLIEDDYDAEHRYDRPPVAAVKVLAPDRVVHLGSVSKTLAPAMRIGWLIAPSGMHEELVEARYWLDLASPALPQITLARMLTSGAFERHLRLVRPRHKARRDALLEALAEHLPAARVRGVAAGLHVLATLPDGIDDTAVAEAALEAGIAVHPLSRHRQGTGPPGLVIGYAATTPDRLREAVRRLAPLIS</sequence>
<dbReference type="Gene3D" id="1.10.10.10">
    <property type="entry name" value="Winged helix-like DNA-binding domain superfamily/Winged helix DNA-binding domain"/>
    <property type="match status" value="1"/>
</dbReference>
<dbReference type="PROSITE" id="PS50949">
    <property type="entry name" value="HTH_GNTR"/>
    <property type="match status" value="1"/>
</dbReference>
<dbReference type="InterPro" id="IPR004839">
    <property type="entry name" value="Aminotransferase_I/II_large"/>
</dbReference>
<dbReference type="Gene3D" id="3.40.640.10">
    <property type="entry name" value="Type I PLP-dependent aspartate aminotransferase-like (Major domain)"/>
    <property type="match status" value="1"/>
</dbReference>
<gene>
    <name evidence="7" type="ORF">G5C66_24540</name>
</gene>
<evidence type="ECO:0000256" key="5">
    <source>
        <dbReference type="ARBA" id="ARBA00023163"/>
    </source>
</evidence>
<dbReference type="InterPro" id="IPR015424">
    <property type="entry name" value="PyrdxlP-dep_Trfase"/>
</dbReference>
<name>A0A6M1R104_9ACTN</name>
<proteinExistence type="inferred from homology"/>
<accession>A0A6M1R104</accession>
<comment type="caution">
    <text evidence="7">The sequence shown here is derived from an EMBL/GenBank/DDBJ whole genome shotgun (WGS) entry which is preliminary data.</text>
</comment>
<dbReference type="InterPro" id="IPR036388">
    <property type="entry name" value="WH-like_DNA-bd_sf"/>
</dbReference>
<protein>
    <submittedName>
        <fullName evidence="7">PLP-dependent aminotransferase family protein</fullName>
    </submittedName>
</protein>
<keyword evidence="3" id="KW-0805">Transcription regulation</keyword>
<keyword evidence="7" id="KW-0032">Aminotransferase</keyword>
<dbReference type="InterPro" id="IPR051446">
    <property type="entry name" value="HTH_trans_reg/aminotransferase"/>
</dbReference>
<dbReference type="GO" id="GO:0030170">
    <property type="term" value="F:pyridoxal phosphate binding"/>
    <property type="evidence" value="ECO:0007669"/>
    <property type="project" value="InterPro"/>
</dbReference>
<dbReference type="SUPFAM" id="SSF46785">
    <property type="entry name" value="Winged helix' DNA-binding domain"/>
    <property type="match status" value="1"/>
</dbReference>
<keyword evidence="7" id="KW-0808">Transferase</keyword>
<dbReference type="CDD" id="cd07377">
    <property type="entry name" value="WHTH_GntR"/>
    <property type="match status" value="1"/>
</dbReference>
<dbReference type="GO" id="GO:0003700">
    <property type="term" value="F:DNA-binding transcription factor activity"/>
    <property type="evidence" value="ECO:0007669"/>
    <property type="project" value="InterPro"/>
</dbReference>
<dbReference type="SUPFAM" id="SSF53383">
    <property type="entry name" value="PLP-dependent transferases"/>
    <property type="match status" value="1"/>
</dbReference>
<dbReference type="AlphaFoldDB" id="A0A6M1R104"/>
<evidence type="ECO:0000256" key="2">
    <source>
        <dbReference type="ARBA" id="ARBA00022898"/>
    </source>
</evidence>
<evidence type="ECO:0000256" key="3">
    <source>
        <dbReference type="ARBA" id="ARBA00023015"/>
    </source>
</evidence>
<dbReference type="Proteomes" id="UP000483261">
    <property type="component" value="Unassembled WGS sequence"/>
</dbReference>
<feature type="domain" description="HTH gntR-type" evidence="6">
    <location>
        <begin position="40"/>
        <end position="108"/>
    </location>
</feature>